<keyword evidence="1" id="KW-0732">Signal</keyword>
<dbReference type="InterPro" id="IPR006170">
    <property type="entry name" value="PBP/GOBP"/>
</dbReference>
<evidence type="ECO:0000256" key="1">
    <source>
        <dbReference type="SAM" id="SignalP"/>
    </source>
</evidence>
<dbReference type="Gene3D" id="1.10.238.20">
    <property type="entry name" value="Pheromone/general odorant binding protein domain"/>
    <property type="match status" value="1"/>
</dbReference>
<dbReference type="SMART" id="SM00708">
    <property type="entry name" value="PhBP"/>
    <property type="match status" value="1"/>
</dbReference>
<evidence type="ECO:0000313" key="2">
    <source>
        <dbReference type="EMBL" id="WMY18660.1"/>
    </source>
</evidence>
<proteinExistence type="evidence at transcript level"/>
<dbReference type="CDD" id="cd23992">
    <property type="entry name" value="PBP_GOBP"/>
    <property type="match status" value="1"/>
</dbReference>
<feature type="chain" id="PRO_5041448602" evidence="1">
    <location>
        <begin position="20"/>
        <end position="151"/>
    </location>
</feature>
<dbReference type="InterPro" id="IPR036728">
    <property type="entry name" value="PBP_GOBP_sf"/>
</dbReference>
<organism evidence="2">
    <name type="scientific">Paracoccus marginatus</name>
    <dbReference type="NCBI Taxonomy" id="252483"/>
    <lineage>
        <taxon>Eukaryota</taxon>
        <taxon>Metazoa</taxon>
        <taxon>Ecdysozoa</taxon>
        <taxon>Arthropoda</taxon>
        <taxon>Hexapoda</taxon>
        <taxon>Insecta</taxon>
        <taxon>Pterygota</taxon>
        <taxon>Neoptera</taxon>
        <taxon>Paraneoptera</taxon>
        <taxon>Hemiptera</taxon>
        <taxon>Sternorrhyncha</taxon>
        <taxon>Coccoidea</taxon>
        <taxon>Pseudococcidae</taxon>
        <taxon>Paracoccus</taxon>
    </lineage>
</organism>
<dbReference type="AlphaFoldDB" id="A0AA51WDL7"/>
<dbReference type="Pfam" id="PF01395">
    <property type="entry name" value="PBP_GOBP"/>
    <property type="match status" value="1"/>
</dbReference>
<protein>
    <submittedName>
        <fullName evidence="2">Odorant binding protein</fullName>
    </submittedName>
</protein>
<name>A0AA51WDL7_9HEMI</name>
<dbReference type="GO" id="GO:0005549">
    <property type="term" value="F:odorant binding"/>
    <property type="evidence" value="ECO:0007669"/>
    <property type="project" value="InterPro"/>
</dbReference>
<feature type="signal peptide" evidence="1">
    <location>
        <begin position="1"/>
        <end position="19"/>
    </location>
</feature>
<accession>A0AA51WDL7</accession>
<dbReference type="SUPFAM" id="SSF47565">
    <property type="entry name" value="Insect pheromone/odorant-binding proteins"/>
    <property type="match status" value="1"/>
</dbReference>
<gene>
    <name evidence="2" type="primary">OBP5-4</name>
</gene>
<reference evidence="2" key="1">
    <citation type="submission" date="2023-06" db="EMBL/GenBank/DDBJ databases">
        <authorList>
            <person name="Rostami E."/>
            <person name="Huang D."/>
            <person name="Fu J."/>
            <person name="Zheng L."/>
        </authorList>
    </citation>
    <scope>NUCLEOTIDE SEQUENCE</scope>
</reference>
<dbReference type="EMBL" id="OR221185">
    <property type="protein sequence ID" value="WMY18660.1"/>
    <property type="molecule type" value="mRNA"/>
</dbReference>
<sequence length="151" mass="16846">MNSLILFSIFIGLICVTVADLDTARKERVAAAEKCRDELNVSKADYEILYRKELPANEIQSCFLECICNKLGLFKDGKLDYSGFIKSIKVRFGEDQKELSKAEQLYSKCAPEVESASTGSEKCGAAKAMRGCVNNFSRDKHDHRDNSGSNF</sequence>